<comment type="caution">
    <text evidence="9">The sequence shown here is derived from an EMBL/GenBank/DDBJ whole genome shotgun (WGS) entry which is preliminary data.</text>
</comment>
<evidence type="ECO:0000256" key="2">
    <source>
        <dbReference type="ARBA" id="ARBA00022840"/>
    </source>
</evidence>
<keyword evidence="2" id="KW-0067">ATP-binding</keyword>
<dbReference type="PRINTS" id="PR01590">
    <property type="entry name" value="HTHFIS"/>
</dbReference>
<evidence type="ECO:0000256" key="4">
    <source>
        <dbReference type="ARBA" id="ARBA00023125"/>
    </source>
</evidence>
<evidence type="ECO:0000313" key="9">
    <source>
        <dbReference type="EMBL" id="MBB5056404.1"/>
    </source>
</evidence>
<name>A0A7W8E2P6_9BACT</name>
<dbReference type="Gene3D" id="1.10.10.60">
    <property type="entry name" value="Homeodomain-like"/>
    <property type="match status" value="1"/>
</dbReference>
<dbReference type="Pfam" id="PF00072">
    <property type="entry name" value="Response_reg"/>
    <property type="match status" value="1"/>
</dbReference>
<dbReference type="PANTHER" id="PTHR32071">
    <property type="entry name" value="TRANSCRIPTIONAL REGULATORY PROTEIN"/>
    <property type="match status" value="1"/>
</dbReference>
<dbReference type="InterPro" id="IPR002197">
    <property type="entry name" value="HTH_Fis"/>
</dbReference>
<gene>
    <name evidence="9" type="ORF">HDF16_001073</name>
</gene>
<dbReference type="CDD" id="cd00156">
    <property type="entry name" value="REC"/>
    <property type="match status" value="1"/>
</dbReference>
<dbReference type="Proteomes" id="UP000540989">
    <property type="component" value="Unassembled WGS sequence"/>
</dbReference>
<dbReference type="Gene3D" id="1.10.8.60">
    <property type="match status" value="1"/>
</dbReference>
<dbReference type="InterPro" id="IPR003593">
    <property type="entry name" value="AAA+_ATPase"/>
</dbReference>
<evidence type="ECO:0000313" key="10">
    <source>
        <dbReference type="Proteomes" id="UP000540989"/>
    </source>
</evidence>
<keyword evidence="5" id="KW-0804">Transcription</keyword>
<dbReference type="PANTHER" id="PTHR32071:SF57">
    <property type="entry name" value="C4-DICARBOXYLATE TRANSPORT TRANSCRIPTIONAL REGULATORY PROTEIN DCTD"/>
    <property type="match status" value="1"/>
</dbReference>
<dbReference type="Gene3D" id="3.40.50.300">
    <property type="entry name" value="P-loop containing nucleotide triphosphate hydrolases"/>
    <property type="match status" value="1"/>
</dbReference>
<dbReference type="GO" id="GO:0005524">
    <property type="term" value="F:ATP binding"/>
    <property type="evidence" value="ECO:0007669"/>
    <property type="project" value="UniProtKB-KW"/>
</dbReference>
<accession>A0A7W8E2P6</accession>
<dbReference type="Gene3D" id="3.40.50.2300">
    <property type="match status" value="1"/>
</dbReference>
<keyword evidence="3" id="KW-0805">Transcription regulation</keyword>
<keyword evidence="10" id="KW-1185">Reference proteome</keyword>
<dbReference type="SMART" id="SM00382">
    <property type="entry name" value="AAA"/>
    <property type="match status" value="1"/>
</dbReference>
<keyword evidence="4 9" id="KW-0238">DNA-binding</keyword>
<dbReference type="InterPro" id="IPR025943">
    <property type="entry name" value="Sigma_54_int_dom_ATP-bd_2"/>
</dbReference>
<protein>
    <submittedName>
        <fullName evidence="9">DNA-binding NtrC family response regulator</fullName>
    </submittedName>
</protein>
<dbReference type="Pfam" id="PF25601">
    <property type="entry name" value="AAA_lid_14"/>
    <property type="match status" value="1"/>
</dbReference>
<evidence type="ECO:0000256" key="1">
    <source>
        <dbReference type="ARBA" id="ARBA00022741"/>
    </source>
</evidence>
<dbReference type="RefSeq" id="WP_184214049.1">
    <property type="nucleotide sequence ID" value="NZ_JACHIP010000001.1"/>
</dbReference>
<evidence type="ECO:0000256" key="3">
    <source>
        <dbReference type="ARBA" id="ARBA00023015"/>
    </source>
</evidence>
<dbReference type="SUPFAM" id="SSF52540">
    <property type="entry name" value="P-loop containing nucleoside triphosphate hydrolases"/>
    <property type="match status" value="1"/>
</dbReference>
<sequence>MTYNSSSVLIVDDEAGIRTALRVNFSRNGWDVETASGVREASRLLENREFQLVVSDMRMPDGDGLEVMRAARAASASTAVILLTAFGNVPDAVEAMRNGAFDYLTKPIAFDQIEEAAARVMQQIAPTAQGEVMDACAMVGRSPRLLRSLQRARAAANTDTDVLVEAESGTGKELLARFIHDASPRARKPFIAVNCAAVPEHLLESELFGHARGAFTGATTAKAGKFEMAHGGTLLLDEIGEMPLNLQPKLLRALQEREFERLGETRSTKVDIRVIATTNVDLASMVDEGKFRSDLYYRLNVIPLDLPPLRERPEDIELLARYFAEKFASRTRGQAQPLSPDFMERLRAHNWPGNVRELGNFMRRMCSLHPGVVLDAERFDQEFQMRARPAVSAIAPAAPVAVAAPGVPIRDLERAHLESTLEMTRGNRTQAAEMLGISIRTMRNRIREYGLPPRRYA</sequence>
<dbReference type="InterPro" id="IPR025944">
    <property type="entry name" value="Sigma_54_int_dom_CS"/>
</dbReference>
<evidence type="ECO:0000259" key="8">
    <source>
        <dbReference type="PROSITE" id="PS50110"/>
    </source>
</evidence>
<keyword evidence="6" id="KW-0597">Phosphoprotein</keyword>
<dbReference type="InterPro" id="IPR009057">
    <property type="entry name" value="Homeodomain-like_sf"/>
</dbReference>
<dbReference type="SMART" id="SM00448">
    <property type="entry name" value="REC"/>
    <property type="match status" value="1"/>
</dbReference>
<dbReference type="EMBL" id="JACHIP010000001">
    <property type="protein sequence ID" value="MBB5056404.1"/>
    <property type="molecule type" value="Genomic_DNA"/>
</dbReference>
<dbReference type="GO" id="GO:0000160">
    <property type="term" value="P:phosphorelay signal transduction system"/>
    <property type="evidence" value="ECO:0007669"/>
    <property type="project" value="InterPro"/>
</dbReference>
<dbReference type="SUPFAM" id="SSF46689">
    <property type="entry name" value="Homeodomain-like"/>
    <property type="match status" value="1"/>
</dbReference>
<reference evidence="9 10" key="1">
    <citation type="submission" date="2020-08" db="EMBL/GenBank/DDBJ databases">
        <title>Genomic Encyclopedia of Type Strains, Phase IV (KMG-V): Genome sequencing to study the core and pangenomes of soil and plant-associated prokaryotes.</title>
        <authorList>
            <person name="Whitman W."/>
        </authorList>
    </citation>
    <scope>NUCLEOTIDE SEQUENCE [LARGE SCALE GENOMIC DNA]</scope>
    <source>
        <strain evidence="9 10">M8UP14</strain>
    </source>
</reference>
<feature type="domain" description="Sigma-54 factor interaction" evidence="7">
    <location>
        <begin position="138"/>
        <end position="367"/>
    </location>
</feature>
<dbReference type="PROSITE" id="PS00688">
    <property type="entry name" value="SIGMA54_INTERACT_3"/>
    <property type="match status" value="1"/>
</dbReference>
<dbReference type="SUPFAM" id="SSF52172">
    <property type="entry name" value="CheY-like"/>
    <property type="match status" value="1"/>
</dbReference>
<dbReference type="CDD" id="cd00009">
    <property type="entry name" value="AAA"/>
    <property type="match status" value="1"/>
</dbReference>
<dbReference type="AlphaFoldDB" id="A0A7W8E2P6"/>
<keyword evidence="1" id="KW-0547">Nucleotide-binding</keyword>
<dbReference type="PROSITE" id="PS50110">
    <property type="entry name" value="RESPONSE_REGULATORY"/>
    <property type="match status" value="1"/>
</dbReference>
<evidence type="ECO:0000259" key="7">
    <source>
        <dbReference type="PROSITE" id="PS50045"/>
    </source>
</evidence>
<evidence type="ECO:0000256" key="6">
    <source>
        <dbReference type="PROSITE-ProRule" id="PRU00169"/>
    </source>
</evidence>
<dbReference type="Pfam" id="PF02954">
    <property type="entry name" value="HTH_8"/>
    <property type="match status" value="1"/>
</dbReference>
<dbReference type="GO" id="GO:0006355">
    <property type="term" value="P:regulation of DNA-templated transcription"/>
    <property type="evidence" value="ECO:0007669"/>
    <property type="project" value="InterPro"/>
</dbReference>
<dbReference type="InterPro" id="IPR058031">
    <property type="entry name" value="AAA_lid_NorR"/>
</dbReference>
<feature type="domain" description="Response regulatory" evidence="8">
    <location>
        <begin position="7"/>
        <end position="121"/>
    </location>
</feature>
<dbReference type="PROSITE" id="PS00676">
    <property type="entry name" value="SIGMA54_INTERACT_2"/>
    <property type="match status" value="1"/>
</dbReference>
<dbReference type="FunFam" id="3.40.50.300:FF:000006">
    <property type="entry name" value="DNA-binding transcriptional regulator NtrC"/>
    <property type="match status" value="1"/>
</dbReference>
<organism evidence="9 10">
    <name type="scientific">Granulicella aggregans</name>
    <dbReference type="NCBI Taxonomy" id="474949"/>
    <lineage>
        <taxon>Bacteria</taxon>
        <taxon>Pseudomonadati</taxon>
        <taxon>Acidobacteriota</taxon>
        <taxon>Terriglobia</taxon>
        <taxon>Terriglobales</taxon>
        <taxon>Acidobacteriaceae</taxon>
        <taxon>Granulicella</taxon>
    </lineage>
</organism>
<dbReference type="Pfam" id="PF00158">
    <property type="entry name" value="Sigma54_activat"/>
    <property type="match status" value="1"/>
</dbReference>
<dbReference type="InterPro" id="IPR011006">
    <property type="entry name" value="CheY-like_superfamily"/>
</dbReference>
<dbReference type="GO" id="GO:0043565">
    <property type="term" value="F:sequence-specific DNA binding"/>
    <property type="evidence" value="ECO:0007669"/>
    <property type="project" value="InterPro"/>
</dbReference>
<dbReference type="InterPro" id="IPR002078">
    <property type="entry name" value="Sigma_54_int"/>
</dbReference>
<dbReference type="InterPro" id="IPR001789">
    <property type="entry name" value="Sig_transdc_resp-reg_receiver"/>
</dbReference>
<feature type="modified residue" description="4-aspartylphosphate" evidence="6">
    <location>
        <position position="56"/>
    </location>
</feature>
<evidence type="ECO:0000256" key="5">
    <source>
        <dbReference type="ARBA" id="ARBA00023163"/>
    </source>
</evidence>
<dbReference type="InterPro" id="IPR027417">
    <property type="entry name" value="P-loop_NTPase"/>
</dbReference>
<proteinExistence type="predicted"/>
<dbReference type="PROSITE" id="PS50045">
    <property type="entry name" value="SIGMA54_INTERACT_4"/>
    <property type="match status" value="1"/>
</dbReference>